<proteinExistence type="predicted"/>
<dbReference type="Proteomes" id="UP000325255">
    <property type="component" value="Unassembled WGS sequence"/>
</dbReference>
<sequence>MARAAPQPGFAAPEDAVGALVAALQGHDPAALGALLGPGSETLVRSGDAVRDREEARRFLDAYAERHALVAAGEDRLLLQVGPQGWPLPIPLVRRDGQWRFDATAGAQEIVNRRIGRNEIAAIRFCLAYVDAQAAYHRLFQEVTGTGAYAQRLVSSPGNYDGLYWPSDDNVPESPLAPVVAEAMAQGYPGPERPGPQMVYEGYQYRILTAQGPNAPGGARSYLKDGKLVDGFALVAWPAVYGASGIMTFQVDQDGVVFQKDLGPDTATRAQAIRRFDPGLDWARVDILEK</sequence>
<evidence type="ECO:0000313" key="1">
    <source>
        <dbReference type="EMBL" id="KAA5610424.1"/>
    </source>
</evidence>
<protein>
    <submittedName>
        <fullName evidence="1">DUF2950 domain-containing protein</fullName>
    </submittedName>
</protein>
<comment type="caution">
    <text evidence="1">The sequence shown here is derived from an EMBL/GenBank/DDBJ whole genome shotgun (WGS) entry which is preliminary data.</text>
</comment>
<dbReference type="InterPro" id="IPR021556">
    <property type="entry name" value="DUF2950"/>
</dbReference>
<dbReference type="OrthoDB" id="108782at2"/>
<gene>
    <name evidence="1" type="ORF">F1189_19340</name>
</gene>
<reference evidence="1 2" key="1">
    <citation type="submission" date="2019-09" db="EMBL/GenBank/DDBJ databases">
        <title>Genome sequence of Rhodovastum atsumiense, a diverse member of the Acetobacteraceae family of non-sulfur purple photosynthetic bacteria.</title>
        <authorList>
            <person name="Meyer T."/>
            <person name="Kyndt J."/>
        </authorList>
    </citation>
    <scope>NUCLEOTIDE SEQUENCE [LARGE SCALE GENOMIC DNA]</scope>
    <source>
        <strain evidence="1 2">DSM 21279</strain>
    </source>
</reference>
<keyword evidence="2" id="KW-1185">Reference proteome</keyword>
<dbReference type="EMBL" id="VWPK01000033">
    <property type="protein sequence ID" value="KAA5610424.1"/>
    <property type="molecule type" value="Genomic_DNA"/>
</dbReference>
<dbReference type="AlphaFoldDB" id="A0A5M6IQ69"/>
<evidence type="ECO:0000313" key="2">
    <source>
        <dbReference type="Proteomes" id="UP000325255"/>
    </source>
</evidence>
<organism evidence="1 2">
    <name type="scientific">Rhodovastum atsumiense</name>
    <dbReference type="NCBI Taxonomy" id="504468"/>
    <lineage>
        <taxon>Bacteria</taxon>
        <taxon>Pseudomonadati</taxon>
        <taxon>Pseudomonadota</taxon>
        <taxon>Alphaproteobacteria</taxon>
        <taxon>Acetobacterales</taxon>
        <taxon>Acetobacteraceae</taxon>
        <taxon>Rhodovastum</taxon>
    </lineage>
</organism>
<accession>A0A5M6IQ69</accession>
<name>A0A5M6IQ69_9PROT</name>
<dbReference type="Pfam" id="PF11453">
    <property type="entry name" value="DUF2950"/>
    <property type="match status" value="1"/>
</dbReference>